<proteinExistence type="predicted"/>
<evidence type="ECO:0000313" key="3">
    <source>
        <dbReference type="EMBL" id="SNT37351.1"/>
    </source>
</evidence>
<gene>
    <name evidence="3" type="ORF">SAMN06296052_1711</name>
</gene>
<dbReference type="AlphaFoldDB" id="A0A239M432"/>
<dbReference type="PANTHER" id="PTHR16026">
    <property type="entry name" value="CARTILAGE ACIDIC PROTEIN 1"/>
    <property type="match status" value="1"/>
</dbReference>
<evidence type="ECO:0000256" key="1">
    <source>
        <dbReference type="ARBA" id="ARBA00022729"/>
    </source>
</evidence>
<dbReference type="EMBL" id="FZOQ01000071">
    <property type="protein sequence ID" value="SNT37351.1"/>
    <property type="molecule type" value="Genomic_DNA"/>
</dbReference>
<dbReference type="Pfam" id="PF07593">
    <property type="entry name" value="UnbV_ASPIC"/>
    <property type="match status" value="1"/>
</dbReference>
<feature type="non-terminal residue" evidence="3">
    <location>
        <position position="1"/>
    </location>
</feature>
<evidence type="ECO:0000313" key="4">
    <source>
        <dbReference type="Proteomes" id="UP000198432"/>
    </source>
</evidence>
<dbReference type="PANTHER" id="PTHR16026:SF0">
    <property type="entry name" value="CARTILAGE ACIDIC PROTEIN 1"/>
    <property type="match status" value="1"/>
</dbReference>
<dbReference type="Proteomes" id="UP000198432">
    <property type="component" value="Unassembled WGS sequence"/>
</dbReference>
<sequence>NQQKAWGMDVPSNSNGAAYADLDNDGDLDLVVNNINKTAFVYQNQADKQLRHRYLQVKLEGLGQNTAGIGAKVTLYKGGKQQYQEQMPTRGYQSSVAPVLHFGLGRNEAVDSLRVVWQSGKQQVLRELKANQLLTLQEQSAASPYSHPKAGTPAFAETKSPVSFAHQKSNVNDFKRQPLLVNPLSFGGPSMAKADVNGDGLEDVFVGGAAGQAGALFLQQAGGRFSLKKVGAFEADKMSEDAHAAFFDANQDGKPDLYVGSGGYGNYMPEDALLQDRLYLNDGRGNFTKSTNALPRMLTSTSCVRAADINGDGYEDLFVGGRVIPGRYPEAPRSYVLLNDGAGRFKDRTAAVAPELQRIGMVTDAAWHDLDGDKKQELVVVGEWMPVTVLKNTNGKLGKDTGRYFDRPYSGFWNKLLVGDFNQDGRADLVVGNLGANSQIRASEKEPAELYYKDFDDNGSVDPILCFYIKGRSYPYVTRDELLDQMSVMRTRFPSYESYADATLQNIFSKQDIETAGRLSANYLRTAYFEGGVNGKFKERSLPAEAQYSPVYAIASLDYNKDGRQDLLLLGNMNQARLRFGKYDANHGVLLEGRGSGEFVYVPQGKSGLRLKGDARSVLQVSNTLLVGMNQQDVKAYKLK</sequence>
<dbReference type="InterPro" id="IPR028994">
    <property type="entry name" value="Integrin_alpha_N"/>
</dbReference>
<feature type="domain" description="ASPIC/UnbV" evidence="2">
    <location>
        <begin position="68"/>
        <end position="135"/>
    </location>
</feature>
<dbReference type="InterPro" id="IPR013517">
    <property type="entry name" value="FG-GAP"/>
</dbReference>
<organism evidence="3 4">
    <name type="scientific">Pontibacter ummariensis</name>
    <dbReference type="NCBI Taxonomy" id="1610492"/>
    <lineage>
        <taxon>Bacteria</taxon>
        <taxon>Pseudomonadati</taxon>
        <taxon>Bacteroidota</taxon>
        <taxon>Cytophagia</taxon>
        <taxon>Cytophagales</taxon>
        <taxon>Hymenobacteraceae</taxon>
        <taxon>Pontibacter</taxon>
    </lineage>
</organism>
<dbReference type="SUPFAM" id="SSF69318">
    <property type="entry name" value="Integrin alpha N-terminal domain"/>
    <property type="match status" value="2"/>
</dbReference>
<keyword evidence="4" id="KW-1185">Reference proteome</keyword>
<protein>
    <submittedName>
        <fullName evidence="3">Repeat domain-containing protein</fullName>
    </submittedName>
</protein>
<dbReference type="Gene3D" id="2.130.10.130">
    <property type="entry name" value="Integrin alpha, N-terminal"/>
    <property type="match status" value="2"/>
</dbReference>
<evidence type="ECO:0000259" key="2">
    <source>
        <dbReference type="Pfam" id="PF07593"/>
    </source>
</evidence>
<dbReference type="InterPro" id="IPR027039">
    <property type="entry name" value="Crtac1"/>
</dbReference>
<reference evidence="4" key="1">
    <citation type="submission" date="2017-06" db="EMBL/GenBank/DDBJ databases">
        <authorList>
            <person name="Varghese N."/>
            <person name="Submissions S."/>
        </authorList>
    </citation>
    <scope>NUCLEOTIDE SEQUENCE [LARGE SCALE GENOMIC DNA]</scope>
    <source>
        <strain evidence="4">NKM1</strain>
    </source>
</reference>
<dbReference type="InterPro" id="IPR011519">
    <property type="entry name" value="UnbV_ASPIC"/>
</dbReference>
<accession>A0A239M432</accession>
<keyword evidence="1" id="KW-0732">Signal</keyword>
<dbReference type="RefSeq" id="WP_179223172.1">
    <property type="nucleotide sequence ID" value="NZ_FZOQ01000071.1"/>
</dbReference>
<name>A0A239M432_9BACT</name>
<dbReference type="Pfam" id="PF13517">
    <property type="entry name" value="FG-GAP_3"/>
    <property type="match status" value="3"/>
</dbReference>